<keyword evidence="2" id="KW-0805">Transcription regulation</keyword>
<dbReference type="KEGG" id="pri:PRIO_1368"/>
<dbReference type="InterPro" id="IPR036390">
    <property type="entry name" value="WH_DNA-bd_sf"/>
</dbReference>
<dbReference type="InterPro" id="IPR000847">
    <property type="entry name" value="LysR_HTH_N"/>
</dbReference>
<keyword evidence="4" id="KW-0804">Transcription</keyword>
<feature type="domain" description="HTH lysR-type" evidence="5">
    <location>
        <begin position="17"/>
        <end position="74"/>
    </location>
</feature>
<evidence type="ECO:0000256" key="1">
    <source>
        <dbReference type="ARBA" id="ARBA00009437"/>
    </source>
</evidence>
<evidence type="ECO:0000313" key="7">
    <source>
        <dbReference type="Proteomes" id="UP000033163"/>
    </source>
</evidence>
<evidence type="ECO:0000259" key="5">
    <source>
        <dbReference type="PROSITE" id="PS50931"/>
    </source>
</evidence>
<dbReference type="GO" id="GO:0000976">
    <property type="term" value="F:transcription cis-regulatory region binding"/>
    <property type="evidence" value="ECO:0007669"/>
    <property type="project" value="TreeGrafter"/>
</dbReference>
<evidence type="ECO:0000256" key="4">
    <source>
        <dbReference type="ARBA" id="ARBA00023163"/>
    </source>
</evidence>
<dbReference type="InterPro" id="IPR005119">
    <property type="entry name" value="LysR_subst-bd"/>
</dbReference>
<dbReference type="Pfam" id="PF00126">
    <property type="entry name" value="HTH_1"/>
    <property type="match status" value="1"/>
</dbReference>
<dbReference type="PRINTS" id="PR00039">
    <property type="entry name" value="HTHLYSR"/>
</dbReference>
<evidence type="ECO:0000256" key="2">
    <source>
        <dbReference type="ARBA" id="ARBA00023015"/>
    </source>
</evidence>
<evidence type="ECO:0000256" key="3">
    <source>
        <dbReference type="ARBA" id="ARBA00023125"/>
    </source>
</evidence>
<organism evidence="6 7">
    <name type="scientific">Paenibacillus riograndensis SBR5</name>
    <dbReference type="NCBI Taxonomy" id="1073571"/>
    <lineage>
        <taxon>Bacteria</taxon>
        <taxon>Bacillati</taxon>
        <taxon>Bacillota</taxon>
        <taxon>Bacilli</taxon>
        <taxon>Bacillales</taxon>
        <taxon>Paenibacillaceae</taxon>
        <taxon>Paenibacillus</taxon>
        <taxon>Paenibacillus sonchi group</taxon>
    </lineage>
</organism>
<name>A0A0E4H8U5_9BACL</name>
<dbReference type="EMBL" id="LN831776">
    <property type="protein sequence ID" value="CQR53435.1"/>
    <property type="molecule type" value="Genomic_DNA"/>
</dbReference>
<dbReference type="InterPro" id="IPR036388">
    <property type="entry name" value="WH-like_DNA-bd_sf"/>
</dbReference>
<proteinExistence type="inferred from homology"/>
<dbReference type="Pfam" id="PF03466">
    <property type="entry name" value="LysR_substrate"/>
    <property type="match status" value="1"/>
</dbReference>
<sequence length="314" mass="35365">MFLCVTYIYVMKEGILINIHALRLFYYVAETGSVTKAAARLNISQPAVTSQIKKFEKDLGLPLFNPSGRGVSLTPFGIELAKQAGNFFTYEEQIDEFVEDYRHGRKGKLRIAATYLPANFLVPGWAARFKAGYPEIEMEITTTNSQQAFEQLKRHEADVAFYGGGAQDRPEDIDWLELFEDELWFVVSPSHPYAGRTVSLQEMMLEPFIMREEGSSTRARLVSLCVTYGLKPPQVTLQFSGLGEAIRSVMAGYGANFISSLAVREYVEQKRLSRVQVEGIQLSNHIAICTRSHESVPPALQQFIDICRSFPPEL</sequence>
<accession>A0A0E4H8U5</accession>
<reference evidence="7" key="1">
    <citation type="submission" date="2015-03" db="EMBL/GenBank/DDBJ databases">
        <authorList>
            <person name="Wibberg D."/>
        </authorList>
    </citation>
    <scope>NUCLEOTIDE SEQUENCE [LARGE SCALE GENOMIC DNA]</scope>
</reference>
<keyword evidence="3" id="KW-0238">DNA-binding</keyword>
<dbReference type="HOGENOM" id="CLU_039613_6_1_9"/>
<dbReference type="SUPFAM" id="SSF46785">
    <property type="entry name" value="Winged helix' DNA-binding domain"/>
    <property type="match status" value="1"/>
</dbReference>
<dbReference type="STRING" id="483937.AMQ84_23180"/>
<dbReference type="Gene3D" id="1.10.10.10">
    <property type="entry name" value="Winged helix-like DNA-binding domain superfamily/Winged helix DNA-binding domain"/>
    <property type="match status" value="1"/>
</dbReference>
<dbReference type="SUPFAM" id="SSF53850">
    <property type="entry name" value="Periplasmic binding protein-like II"/>
    <property type="match status" value="1"/>
</dbReference>
<dbReference type="PATRIC" id="fig|1073571.4.peg.1421"/>
<dbReference type="PANTHER" id="PTHR30126:SF40">
    <property type="entry name" value="HTH-TYPE TRANSCRIPTIONAL REGULATOR GLTR"/>
    <property type="match status" value="1"/>
</dbReference>
<protein>
    <submittedName>
        <fullName evidence="6">Transcriptional regulators, LysR family</fullName>
    </submittedName>
</protein>
<dbReference type="PANTHER" id="PTHR30126">
    <property type="entry name" value="HTH-TYPE TRANSCRIPTIONAL REGULATOR"/>
    <property type="match status" value="1"/>
</dbReference>
<dbReference type="GO" id="GO:0003700">
    <property type="term" value="F:DNA-binding transcription factor activity"/>
    <property type="evidence" value="ECO:0007669"/>
    <property type="project" value="InterPro"/>
</dbReference>
<evidence type="ECO:0000313" key="6">
    <source>
        <dbReference type="EMBL" id="CQR53435.1"/>
    </source>
</evidence>
<dbReference type="AlphaFoldDB" id="A0A0E4H8U5"/>
<dbReference type="Gene3D" id="3.40.190.290">
    <property type="match status" value="1"/>
</dbReference>
<gene>
    <name evidence="6" type="ORF">PRIO_1368</name>
</gene>
<dbReference type="Proteomes" id="UP000033163">
    <property type="component" value="Chromosome I"/>
</dbReference>
<dbReference type="PROSITE" id="PS50931">
    <property type="entry name" value="HTH_LYSR"/>
    <property type="match status" value="1"/>
</dbReference>
<comment type="similarity">
    <text evidence="1">Belongs to the LysR transcriptional regulatory family.</text>
</comment>